<keyword evidence="5" id="KW-1185">Reference proteome</keyword>
<proteinExistence type="predicted"/>
<organism evidence="4 5">
    <name type="scientific">Patiria miniata</name>
    <name type="common">Bat star</name>
    <name type="synonym">Asterina miniata</name>
    <dbReference type="NCBI Taxonomy" id="46514"/>
    <lineage>
        <taxon>Eukaryota</taxon>
        <taxon>Metazoa</taxon>
        <taxon>Echinodermata</taxon>
        <taxon>Eleutherozoa</taxon>
        <taxon>Asterozoa</taxon>
        <taxon>Asteroidea</taxon>
        <taxon>Valvatacea</taxon>
        <taxon>Valvatida</taxon>
        <taxon>Asterinidae</taxon>
        <taxon>Patiria</taxon>
    </lineage>
</organism>
<evidence type="ECO:0000256" key="1">
    <source>
        <dbReference type="ARBA" id="ARBA00022441"/>
    </source>
</evidence>
<keyword evidence="2" id="KW-0677">Repeat</keyword>
<evidence type="ECO:0000313" key="5">
    <source>
        <dbReference type="Proteomes" id="UP000887568"/>
    </source>
</evidence>
<dbReference type="InterPro" id="IPR011333">
    <property type="entry name" value="SKP1/BTB/POZ_sf"/>
</dbReference>
<dbReference type="Gene3D" id="1.25.40.420">
    <property type="match status" value="1"/>
</dbReference>
<feature type="domain" description="BTB" evidence="3">
    <location>
        <begin position="50"/>
        <end position="117"/>
    </location>
</feature>
<dbReference type="Pfam" id="PF00651">
    <property type="entry name" value="BTB"/>
    <property type="match status" value="1"/>
</dbReference>
<name>A0A914B341_PATMI</name>
<dbReference type="InterPro" id="IPR015915">
    <property type="entry name" value="Kelch-typ_b-propeller"/>
</dbReference>
<dbReference type="OrthoDB" id="9978265at2759"/>
<dbReference type="InterPro" id="IPR006652">
    <property type="entry name" value="Kelch_1"/>
</dbReference>
<evidence type="ECO:0000256" key="2">
    <source>
        <dbReference type="ARBA" id="ARBA00022737"/>
    </source>
</evidence>
<dbReference type="PANTHER" id="PTHR45632">
    <property type="entry name" value="LD33804P"/>
    <property type="match status" value="1"/>
</dbReference>
<dbReference type="FunFam" id="1.25.40.420:FF:000001">
    <property type="entry name" value="Kelch-like family member 12"/>
    <property type="match status" value="1"/>
</dbReference>
<dbReference type="SMART" id="SM00225">
    <property type="entry name" value="BTB"/>
    <property type="match status" value="1"/>
</dbReference>
<dbReference type="EnsemblMetazoa" id="XM_038213988.1">
    <property type="protein sequence ID" value="XP_038069916.1"/>
    <property type="gene ID" value="LOC119739157"/>
</dbReference>
<dbReference type="SMART" id="SM00875">
    <property type="entry name" value="BACK"/>
    <property type="match status" value="1"/>
</dbReference>
<dbReference type="AlphaFoldDB" id="A0A914B341"/>
<accession>A0A914B341</accession>
<sequence length="587" mass="66458">MEELLPHPSAINMSLNGSGGCHGGMEFVEDDQGSQILTKLRKQRSDEKYCDMVLRVGGRVFKAHRNVLAACSPYFDTMCNSGLEEDLQAMADMSCTSAEGMELILDYMYTGRITLTADNVECILRGADPFLMVNLKNYCHKFLWQNMNAANCLVVRHLADLYGFKELHQRACKFIRNQFMNVVQDSIEDILLLSQEEILNLITDDKIRVEKEESIYELVIRWAQMDPERAKHLPKLLSHVRLSQLDRNYLKDVVEKEPLVTANGECLKLLADALHQTDTTRRSYCSDSPVLKPRKGRLTDVVVITGGVSDQGPLEKCFGYIIDEDRWTMLPGLPNELRFHAVAVLNSCLYAAGGSSSNLVSNSVHCYDPMNNSWSTVASLQTPREYMSLVECNGCLYAMGGIRWDRLQQSVERYDPDVDQWTFVSQMPTKRYSMQLVTLGNHYIYAVSGRDASRRPVSTVERYDIQTDEWTILPDIPIPQGDQPWEFPIVEAYDHKIFATDLATKSFSLDAVRNKWSEETCNFGPVAGRACLQYCTMEKNVFVFEGCNACIFNRKLGLWSNITAPPVSTLASACCVLQVPYEFLSKT</sequence>
<dbReference type="Pfam" id="PF07707">
    <property type="entry name" value="BACK"/>
    <property type="match status" value="1"/>
</dbReference>
<dbReference type="GeneID" id="119739157"/>
<protein>
    <recommendedName>
        <fullName evidence="3">BTB domain-containing protein</fullName>
    </recommendedName>
</protein>
<dbReference type="PROSITE" id="PS50097">
    <property type="entry name" value="BTB"/>
    <property type="match status" value="1"/>
</dbReference>
<dbReference type="InterPro" id="IPR011705">
    <property type="entry name" value="BACK"/>
</dbReference>
<keyword evidence="1" id="KW-0880">Kelch repeat</keyword>
<dbReference type="CDD" id="cd18186">
    <property type="entry name" value="BTB_POZ_ZBTB_KLHL-like"/>
    <property type="match status" value="1"/>
</dbReference>
<dbReference type="Gene3D" id="3.30.710.10">
    <property type="entry name" value="Potassium Channel Kv1.1, Chain A"/>
    <property type="match status" value="1"/>
</dbReference>
<dbReference type="SMART" id="SM00612">
    <property type="entry name" value="Kelch"/>
    <property type="match status" value="4"/>
</dbReference>
<dbReference type="InterPro" id="IPR000210">
    <property type="entry name" value="BTB/POZ_dom"/>
</dbReference>
<dbReference type="Pfam" id="PF13964">
    <property type="entry name" value="Beta-prop_Calicin"/>
    <property type="match status" value="1"/>
</dbReference>
<reference evidence="4" key="1">
    <citation type="submission" date="2022-11" db="UniProtKB">
        <authorList>
            <consortium name="EnsemblMetazoa"/>
        </authorList>
    </citation>
    <scope>IDENTIFICATION</scope>
</reference>
<dbReference type="RefSeq" id="XP_038069916.1">
    <property type="nucleotide sequence ID" value="XM_038213988.1"/>
</dbReference>
<evidence type="ECO:0000313" key="4">
    <source>
        <dbReference type="EnsemblMetazoa" id="XP_038069916.1"/>
    </source>
</evidence>
<dbReference type="SUPFAM" id="SSF54695">
    <property type="entry name" value="POZ domain"/>
    <property type="match status" value="1"/>
</dbReference>
<dbReference type="SUPFAM" id="SSF117281">
    <property type="entry name" value="Kelch motif"/>
    <property type="match status" value="1"/>
</dbReference>
<dbReference type="Proteomes" id="UP000887568">
    <property type="component" value="Unplaced"/>
</dbReference>
<dbReference type="PANTHER" id="PTHR45632:SF30">
    <property type="entry name" value="BTB DOMAIN-CONTAINING PROTEIN"/>
    <property type="match status" value="1"/>
</dbReference>
<dbReference type="Gene3D" id="2.120.10.80">
    <property type="entry name" value="Kelch-type beta propeller"/>
    <property type="match status" value="1"/>
</dbReference>
<evidence type="ECO:0000259" key="3">
    <source>
        <dbReference type="PROSITE" id="PS50097"/>
    </source>
</evidence>
<dbReference type="OMA" id="LWSSHMA"/>